<accession>A0ACC3A8U7</accession>
<dbReference type="Proteomes" id="UP001172386">
    <property type="component" value="Unassembled WGS sequence"/>
</dbReference>
<evidence type="ECO:0000313" key="2">
    <source>
        <dbReference type="Proteomes" id="UP001172386"/>
    </source>
</evidence>
<evidence type="ECO:0000313" key="1">
    <source>
        <dbReference type="EMBL" id="KAJ9657368.1"/>
    </source>
</evidence>
<sequence length="252" mass="28371">MATETAPPKFPTPPPKLQDDTLDPTLTALSTLSLLNVRLSRLEFLLTGTTTTQDGLSQPSVLLRDISRNKHNDIPSQLHTLEIRLANLKRMDGLSGSLVRMVDSLRREYPELFPQTATRRAVASEKRAQEQPISTSELSHQANEILSHASLYTSTSSRLQTLQTLRIPPASQSAILIEQAPRMAKLRERQEELNGQISDLTTRSAKVLEWWVDVGVQGMGELWDDWEDRVAVCERFVKVHERKAKEERGEVG</sequence>
<keyword evidence="2" id="KW-1185">Reference proteome</keyword>
<gene>
    <name evidence="1" type="ORF">H2198_004379</name>
</gene>
<proteinExistence type="predicted"/>
<comment type="caution">
    <text evidence="1">The sequence shown here is derived from an EMBL/GenBank/DDBJ whole genome shotgun (WGS) entry which is preliminary data.</text>
</comment>
<name>A0ACC3A8U7_9EURO</name>
<organism evidence="1 2">
    <name type="scientific">Neophaeococcomyces mojaviensis</name>
    <dbReference type="NCBI Taxonomy" id="3383035"/>
    <lineage>
        <taxon>Eukaryota</taxon>
        <taxon>Fungi</taxon>
        <taxon>Dikarya</taxon>
        <taxon>Ascomycota</taxon>
        <taxon>Pezizomycotina</taxon>
        <taxon>Eurotiomycetes</taxon>
        <taxon>Chaetothyriomycetidae</taxon>
        <taxon>Chaetothyriales</taxon>
        <taxon>Chaetothyriales incertae sedis</taxon>
        <taxon>Neophaeococcomyces</taxon>
    </lineage>
</organism>
<dbReference type="EMBL" id="JAPDRQ010000065">
    <property type="protein sequence ID" value="KAJ9657368.1"/>
    <property type="molecule type" value="Genomic_DNA"/>
</dbReference>
<reference evidence="1" key="1">
    <citation type="submission" date="2022-10" db="EMBL/GenBank/DDBJ databases">
        <title>Culturing micro-colonial fungi from biological soil crusts in the Mojave desert and describing Neophaeococcomyces mojavensis, and introducing the new genera and species Taxawa tesnikishii.</title>
        <authorList>
            <person name="Kurbessoian T."/>
            <person name="Stajich J.E."/>
        </authorList>
    </citation>
    <scope>NUCLEOTIDE SEQUENCE</scope>
    <source>
        <strain evidence="1">JES_112</strain>
    </source>
</reference>
<protein>
    <submittedName>
        <fullName evidence="1">Uncharacterized protein</fullName>
    </submittedName>
</protein>